<keyword evidence="5" id="KW-0998">Cell outer membrane</keyword>
<keyword evidence="3 6" id="KW-0732">Signal</keyword>
<dbReference type="Proteomes" id="UP000706891">
    <property type="component" value="Unassembled WGS sequence"/>
</dbReference>
<accession>A0A938WSI9</accession>
<dbReference type="AlphaFoldDB" id="A0A938WSI9"/>
<reference evidence="9" key="2">
    <citation type="journal article" date="2021" name="Sci. Rep.">
        <title>The distribution of antibiotic resistance genes in chicken gut microbiota commensals.</title>
        <authorList>
            <person name="Juricova H."/>
            <person name="Matiasovicova J."/>
            <person name="Kubasova T."/>
            <person name="Cejkova D."/>
            <person name="Rychlik I."/>
        </authorList>
    </citation>
    <scope>NUCLEOTIDE SEQUENCE</scope>
    <source>
        <strain evidence="9">An824</strain>
    </source>
</reference>
<evidence type="ECO:0000256" key="1">
    <source>
        <dbReference type="ARBA" id="ARBA00004442"/>
    </source>
</evidence>
<evidence type="ECO:0000313" key="10">
    <source>
        <dbReference type="Proteomes" id="UP000706891"/>
    </source>
</evidence>
<dbReference type="InterPro" id="IPR033985">
    <property type="entry name" value="SusD-like_N"/>
</dbReference>
<evidence type="ECO:0000256" key="4">
    <source>
        <dbReference type="ARBA" id="ARBA00023136"/>
    </source>
</evidence>
<dbReference type="InterPro" id="IPR012944">
    <property type="entry name" value="SusD_RagB_dom"/>
</dbReference>
<evidence type="ECO:0000259" key="7">
    <source>
        <dbReference type="Pfam" id="PF07980"/>
    </source>
</evidence>
<dbReference type="EMBL" id="JACJJG010000022">
    <property type="protein sequence ID" value="MBM6673433.1"/>
    <property type="molecule type" value="Genomic_DNA"/>
</dbReference>
<evidence type="ECO:0000259" key="8">
    <source>
        <dbReference type="Pfam" id="PF14322"/>
    </source>
</evidence>
<evidence type="ECO:0000256" key="3">
    <source>
        <dbReference type="ARBA" id="ARBA00022729"/>
    </source>
</evidence>
<keyword evidence="10" id="KW-1185">Reference proteome</keyword>
<feature type="domain" description="SusD-like N-terminal" evidence="8">
    <location>
        <begin position="24"/>
        <end position="211"/>
    </location>
</feature>
<evidence type="ECO:0000256" key="2">
    <source>
        <dbReference type="ARBA" id="ARBA00006275"/>
    </source>
</evidence>
<keyword evidence="4" id="KW-0472">Membrane</keyword>
<dbReference type="InterPro" id="IPR011990">
    <property type="entry name" value="TPR-like_helical_dom_sf"/>
</dbReference>
<reference evidence="9" key="1">
    <citation type="submission" date="2020-08" db="EMBL/GenBank/DDBJ databases">
        <authorList>
            <person name="Cejkova D."/>
            <person name="Kubasova T."/>
            <person name="Jahodarova E."/>
            <person name="Rychlik I."/>
        </authorList>
    </citation>
    <scope>NUCLEOTIDE SEQUENCE</scope>
    <source>
        <strain evidence="9">An824</strain>
    </source>
</reference>
<dbReference type="Pfam" id="PF14322">
    <property type="entry name" value="SusD-like_3"/>
    <property type="match status" value="1"/>
</dbReference>
<name>A0A938WSI9_9BACT</name>
<proteinExistence type="inferred from homology"/>
<dbReference type="GO" id="GO:0009279">
    <property type="term" value="C:cell outer membrane"/>
    <property type="evidence" value="ECO:0007669"/>
    <property type="project" value="UniProtKB-SubCell"/>
</dbReference>
<evidence type="ECO:0000313" key="9">
    <source>
        <dbReference type="EMBL" id="MBM6673433.1"/>
    </source>
</evidence>
<evidence type="ECO:0000256" key="6">
    <source>
        <dbReference type="SAM" id="SignalP"/>
    </source>
</evidence>
<feature type="signal peptide" evidence="6">
    <location>
        <begin position="1"/>
        <end position="20"/>
    </location>
</feature>
<protein>
    <submittedName>
        <fullName evidence="9">RagB/SusD family nutrient uptake outer membrane protein</fullName>
    </submittedName>
</protein>
<feature type="chain" id="PRO_5037992434" evidence="6">
    <location>
        <begin position="21"/>
        <end position="512"/>
    </location>
</feature>
<sequence>MKTNKIFAGLLLAASVVSVGCSDDFLEVTPPTQNPIEEYYTTEEHVYEALVAAYDPLHWPDWNGSQYNPVNIMSDIMADDIWVGGSDRTDNQFWHLMMNYEANPENCMSGLWTCEFTGIKRCNDVLTYIGWAADDISAENQALFNAQARVLRAYYYNNLWKFWGNIPFYMENLEFPYLAEQRTADEVYDAVITDLEDVIDANVLPMRWEDTSTEDNVGKVSQAMAYMLYAEMVMYQNDDSRYQKALGYMQDIISSTEYQLMRPYSAIFEETGEWGSESIFEINYKSQNAVRSYNGPLVAGGTILPRLITPYGYSANAGDTEGIDQGWGFCPVRLETYDMYAEGDQRRDVTCFDANAHGTYEHRYQDTGYFLGKYIAKTANLEGQLADGDLNFNNNLRIYRYAETLLNAAELLVRTGGDTGLASQYLNEVHGRSGLTDTVDPTIENIINERRLEFVGEGKRYWDLVRTGMAATTLRPDSYGYRTNTWSESKKYLPIPQAEIDAAQGTLTQNNY</sequence>
<organism evidence="9 10">
    <name type="scientific">Marseilla massiliensis</name>
    <dbReference type="NCBI Taxonomy" id="1841864"/>
    <lineage>
        <taxon>Bacteria</taxon>
        <taxon>Pseudomonadati</taxon>
        <taxon>Bacteroidota</taxon>
        <taxon>Bacteroidia</taxon>
        <taxon>Bacteroidales</taxon>
        <taxon>Prevotellaceae</taxon>
        <taxon>Marseilla</taxon>
    </lineage>
</organism>
<evidence type="ECO:0000256" key="5">
    <source>
        <dbReference type="ARBA" id="ARBA00023237"/>
    </source>
</evidence>
<dbReference type="PROSITE" id="PS51257">
    <property type="entry name" value="PROKAR_LIPOPROTEIN"/>
    <property type="match status" value="1"/>
</dbReference>
<dbReference type="RefSeq" id="WP_205104159.1">
    <property type="nucleotide sequence ID" value="NZ_JACJJG010000022.1"/>
</dbReference>
<comment type="subcellular location">
    <subcellularLocation>
        <location evidence="1">Cell outer membrane</location>
    </subcellularLocation>
</comment>
<dbReference type="Gene3D" id="1.25.40.390">
    <property type="match status" value="1"/>
</dbReference>
<dbReference type="Pfam" id="PF07980">
    <property type="entry name" value="SusD_RagB"/>
    <property type="match status" value="1"/>
</dbReference>
<feature type="domain" description="RagB/SusD" evidence="7">
    <location>
        <begin position="228"/>
        <end position="511"/>
    </location>
</feature>
<dbReference type="SUPFAM" id="SSF48452">
    <property type="entry name" value="TPR-like"/>
    <property type="match status" value="1"/>
</dbReference>
<comment type="similarity">
    <text evidence="2">Belongs to the SusD family.</text>
</comment>
<gene>
    <name evidence="9" type="ORF">H6A34_06055</name>
</gene>
<comment type="caution">
    <text evidence="9">The sequence shown here is derived from an EMBL/GenBank/DDBJ whole genome shotgun (WGS) entry which is preliminary data.</text>
</comment>